<keyword evidence="3" id="KW-1185">Reference proteome</keyword>
<dbReference type="EMBL" id="BPVZ01000004">
    <property type="protein sequence ID" value="GKU90188.1"/>
    <property type="molecule type" value="Genomic_DNA"/>
</dbReference>
<keyword evidence="1" id="KW-0812">Transmembrane</keyword>
<evidence type="ECO:0000313" key="3">
    <source>
        <dbReference type="Proteomes" id="UP001054252"/>
    </source>
</evidence>
<evidence type="ECO:0000256" key="1">
    <source>
        <dbReference type="SAM" id="Phobius"/>
    </source>
</evidence>
<keyword evidence="1" id="KW-1133">Transmembrane helix</keyword>
<reference evidence="2 3" key="1">
    <citation type="journal article" date="2021" name="Commun. Biol.">
        <title>The genome of Shorea leprosula (Dipterocarpaceae) highlights the ecological relevance of drought in aseasonal tropical rainforests.</title>
        <authorList>
            <person name="Ng K.K.S."/>
            <person name="Kobayashi M.J."/>
            <person name="Fawcett J.A."/>
            <person name="Hatakeyama M."/>
            <person name="Paape T."/>
            <person name="Ng C.H."/>
            <person name="Ang C.C."/>
            <person name="Tnah L.H."/>
            <person name="Lee C.T."/>
            <person name="Nishiyama T."/>
            <person name="Sese J."/>
            <person name="O'Brien M.J."/>
            <person name="Copetti D."/>
            <person name="Mohd Noor M.I."/>
            <person name="Ong R.C."/>
            <person name="Putra M."/>
            <person name="Sireger I.Z."/>
            <person name="Indrioko S."/>
            <person name="Kosugi Y."/>
            <person name="Izuno A."/>
            <person name="Isagi Y."/>
            <person name="Lee S.L."/>
            <person name="Shimizu K.K."/>
        </authorList>
    </citation>
    <scope>NUCLEOTIDE SEQUENCE [LARGE SCALE GENOMIC DNA]</scope>
    <source>
        <strain evidence="2">214</strain>
    </source>
</reference>
<dbReference type="AlphaFoldDB" id="A0AAV5HMZ2"/>
<evidence type="ECO:0000313" key="2">
    <source>
        <dbReference type="EMBL" id="GKU90188.1"/>
    </source>
</evidence>
<dbReference type="Proteomes" id="UP001054252">
    <property type="component" value="Unassembled WGS sequence"/>
</dbReference>
<organism evidence="2 3">
    <name type="scientific">Rubroshorea leprosula</name>
    <dbReference type="NCBI Taxonomy" id="152421"/>
    <lineage>
        <taxon>Eukaryota</taxon>
        <taxon>Viridiplantae</taxon>
        <taxon>Streptophyta</taxon>
        <taxon>Embryophyta</taxon>
        <taxon>Tracheophyta</taxon>
        <taxon>Spermatophyta</taxon>
        <taxon>Magnoliopsida</taxon>
        <taxon>eudicotyledons</taxon>
        <taxon>Gunneridae</taxon>
        <taxon>Pentapetalae</taxon>
        <taxon>rosids</taxon>
        <taxon>malvids</taxon>
        <taxon>Malvales</taxon>
        <taxon>Dipterocarpaceae</taxon>
        <taxon>Rubroshorea</taxon>
    </lineage>
</organism>
<comment type="caution">
    <text evidence="2">The sequence shown here is derived from an EMBL/GenBank/DDBJ whole genome shotgun (WGS) entry which is preliminary data.</text>
</comment>
<feature type="transmembrane region" description="Helical" evidence="1">
    <location>
        <begin position="47"/>
        <end position="63"/>
    </location>
</feature>
<gene>
    <name evidence="2" type="ORF">SLEP1_g4218</name>
</gene>
<protein>
    <submittedName>
        <fullName evidence="2">Uncharacterized protein</fullName>
    </submittedName>
</protein>
<sequence length="65" mass="7382">MKKAATLWAKEEKVKYRSDCCCESRESSEEIGVEFMERCGESGSRKAVSSVLLLFLLLILILPRI</sequence>
<name>A0AAV5HMZ2_9ROSI</name>
<accession>A0AAV5HMZ2</accession>
<proteinExistence type="predicted"/>
<keyword evidence="1" id="KW-0472">Membrane</keyword>